<dbReference type="Pfam" id="PF13715">
    <property type="entry name" value="CarbopepD_reg_2"/>
    <property type="match status" value="1"/>
</dbReference>
<dbReference type="Pfam" id="PF00593">
    <property type="entry name" value="TonB_dep_Rec_b-barrel"/>
    <property type="match status" value="1"/>
</dbReference>
<dbReference type="PANTHER" id="PTHR40980:SF4">
    <property type="entry name" value="TONB-DEPENDENT RECEPTOR-LIKE BETA-BARREL DOMAIN-CONTAINING PROTEIN"/>
    <property type="match status" value="1"/>
</dbReference>
<dbReference type="EMBL" id="QKTW01000007">
    <property type="protein sequence ID" value="PZF74029.1"/>
    <property type="molecule type" value="Genomic_DNA"/>
</dbReference>
<dbReference type="SUPFAM" id="SSF56935">
    <property type="entry name" value="Porins"/>
    <property type="match status" value="1"/>
</dbReference>
<protein>
    <submittedName>
        <fullName evidence="12">TonB-dependent receptor</fullName>
    </submittedName>
</protein>
<name>A0A2W2BCS1_9BACT</name>
<dbReference type="OrthoDB" id="8727862at2"/>
<dbReference type="PROSITE" id="PS52016">
    <property type="entry name" value="TONB_DEPENDENT_REC_3"/>
    <property type="match status" value="1"/>
</dbReference>
<sequence>MKQTGLIFLFLIASIRLLAGTVKGHITDQQTGEPVTGAIVVLENGNVSDVTGLDGSFKLEHISDGSYTLKISYVSYKTFTQTVKISGDESVVVNTVLMPDAKSVLKNVTIAAKKNGASDKTARTMEHDADQVLNILSGHAIQISPDLTVANAMQRISGITIERNSNGDGQYALVRGMDKRYNYTLVNGVKIPSPDDKYRYVPLDIFPSDLIERLEVYKALTPSMEGDAIGGAVNIVMKDAPDHLYVTGNVASGYNQLFMDRDFMSYDYHGVNKQSPYEQFGNKYSASASDFPSSTVDYNQSKPSPNLLASVAIGNRFFNNRFGVIVAGSMQHTYRGSNSLFYSYDKVDTFKGVTLTNMSERYYSDQQKRYGVHAKMDYHFNDRNKLQWYNAYLSFTNIQVRDVTSTQLTIGGYDPELGNATLNYSTRSRITTQKILNSTLKGEHLLRSNLKLDWSAVASKASNDAPDNTTISLYGTEQNFVQTKTMVNNETRRWDHNSDRDLAGYFNFTYNKALLGLPVEWKLGGLYRDKARTNFYNNYQLMPVNQNAMYGVDFTDYTQIQWRVENPRGSVATSLNYDATEQTAAGYLQFKVQQRKLEVVGGVRVENNNQGYSMQFPIGEDRPTGNQITTDVLPSLHFKYMPNGKTNIRASYFRSVNRPGFFEIVPYKVVNEDYQERGNPDLKRAIADNIDLRYELFPRASEQFMVGTFYKRIQNPIEFTLQPDAVRGQDIYYAPGNFGTATNYGLEIDFIKYFSKFGIKANYTYTHSSITTPKSQRIRNEQGDLQTITVDETRPLYGQAAHVANLSLLYTDGKKGWDAQLACSYVGPRINTVSQFYGDDLWQTGFVTLDCSVEKTFHKRFSVFAKVNNILNTPSKVYIKNSSSRNDGVPNQDKAGQTLIQSDYYQRSYLLGVRFKL</sequence>
<dbReference type="AlphaFoldDB" id="A0A2W2BCS1"/>
<dbReference type="InterPro" id="IPR012910">
    <property type="entry name" value="Plug_dom"/>
</dbReference>
<feature type="domain" description="TonB-dependent receptor plug" evidence="11">
    <location>
        <begin position="129"/>
        <end position="232"/>
    </location>
</feature>
<dbReference type="Proteomes" id="UP000248745">
    <property type="component" value="Unassembled WGS sequence"/>
</dbReference>
<keyword evidence="7 8" id="KW-0998">Cell outer membrane</keyword>
<evidence type="ECO:0000256" key="7">
    <source>
        <dbReference type="ARBA" id="ARBA00023237"/>
    </source>
</evidence>
<keyword evidence="2 8" id="KW-0813">Transport</keyword>
<evidence type="ECO:0000259" key="11">
    <source>
        <dbReference type="Pfam" id="PF07715"/>
    </source>
</evidence>
<dbReference type="InterPro" id="IPR000531">
    <property type="entry name" value="Beta-barrel_TonB"/>
</dbReference>
<evidence type="ECO:0000256" key="4">
    <source>
        <dbReference type="ARBA" id="ARBA00022692"/>
    </source>
</evidence>
<evidence type="ECO:0000313" key="13">
    <source>
        <dbReference type="Proteomes" id="UP000248745"/>
    </source>
</evidence>
<keyword evidence="4 8" id="KW-0812">Transmembrane</keyword>
<accession>A0A2W2BCS1</accession>
<dbReference type="InterPro" id="IPR036942">
    <property type="entry name" value="Beta-barrel_TonB_sf"/>
</dbReference>
<proteinExistence type="inferred from homology"/>
<organism evidence="12 13">
    <name type="scientific">Taibaiella soli</name>
    <dbReference type="NCBI Taxonomy" id="1649169"/>
    <lineage>
        <taxon>Bacteria</taxon>
        <taxon>Pseudomonadati</taxon>
        <taxon>Bacteroidota</taxon>
        <taxon>Chitinophagia</taxon>
        <taxon>Chitinophagales</taxon>
        <taxon>Chitinophagaceae</taxon>
        <taxon>Taibaiella</taxon>
    </lineage>
</organism>
<keyword evidence="6 8" id="KW-0472">Membrane</keyword>
<evidence type="ECO:0000259" key="10">
    <source>
        <dbReference type="Pfam" id="PF00593"/>
    </source>
</evidence>
<comment type="caution">
    <text evidence="12">The sequence shown here is derived from an EMBL/GenBank/DDBJ whole genome shotgun (WGS) entry which is preliminary data.</text>
</comment>
<dbReference type="SUPFAM" id="SSF49464">
    <property type="entry name" value="Carboxypeptidase regulatory domain-like"/>
    <property type="match status" value="1"/>
</dbReference>
<dbReference type="InterPro" id="IPR037066">
    <property type="entry name" value="Plug_dom_sf"/>
</dbReference>
<evidence type="ECO:0000256" key="9">
    <source>
        <dbReference type="RuleBase" id="RU003357"/>
    </source>
</evidence>
<dbReference type="Pfam" id="PF07715">
    <property type="entry name" value="Plug"/>
    <property type="match status" value="1"/>
</dbReference>
<dbReference type="Gene3D" id="2.170.130.10">
    <property type="entry name" value="TonB-dependent receptor, plug domain"/>
    <property type="match status" value="1"/>
</dbReference>
<evidence type="ECO:0000256" key="6">
    <source>
        <dbReference type="ARBA" id="ARBA00023136"/>
    </source>
</evidence>
<dbReference type="Gene3D" id="2.60.40.1120">
    <property type="entry name" value="Carboxypeptidase-like, regulatory domain"/>
    <property type="match status" value="1"/>
</dbReference>
<feature type="domain" description="TonB-dependent receptor-like beta-barrel" evidence="10">
    <location>
        <begin position="423"/>
        <end position="870"/>
    </location>
</feature>
<evidence type="ECO:0000256" key="5">
    <source>
        <dbReference type="ARBA" id="ARBA00023077"/>
    </source>
</evidence>
<dbReference type="Gene3D" id="2.40.170.20">
    <property type="entry name" value="TonB-dependent receptor, beta-barrel domain"/>
    <property type="match status" value="1"/>
</dbReference>
<keyword evidence="5 9" id="KW-0798">TonB box</keyword>
<reference evidence="12 13" key="1">
    <citation type="submission" date="2018-06" db="EMBL/GenBank/DDBJ databases">
        <title>Mucibacter soli gen. nov., sp. nov., a new member of the family Chitinophagaceae producing mucin.</title>
        <authorList>
            <person name="Kim M.-K."/>
            <person name="Park S."/>
            <person name="Kim T.-S."/>
            <person name="Joung Y."/>
            <person name="Han J.-H."/>
            <person name="Kim S.B."/>
        </authorList>
    </citation>
    <scope>NUCLEOTIDE SEQUENCE [LARGE SCALE GENOMIC DNA]</scope>
    <source>
        <strain evidence="12 13">R1-15</strain>
    </source>
</reference>
<dbReference type="RefSeq" id="WP_110997771.1">
    <property type="nucleotide sequence ID" value="NZ_QKTW01000007.1"/>
</dbReference>
<keyword evidence="13" id="KW-1185">Reference proteome</keyword>
<keyword evidence="12" id="KW-0675">Receptor</keyword>
<dbReference type="GO" id="GO:0009279">
    <property type="term" value="C:cell outer membrane"/>
    <property type="evidence" value="ECO:0007669"/>
    <property type="project" value="UniProtKB-SubCell"/>
</dbReference>
<comment type="subcellular location">
    <subcellularLocation>
        <location evidence="1 8">Cell outer membrane</location>
        <topology evidence="1 8">Multi-pass membrane protein</topology>
    </subcellularLocation>
</comment>
<dbReference type="InterPro" id="IPR039426">
    <property type="entry name" value="TonB-dep_rcpt-like"/>
</dbReference>
<evidence type="ECO:0000313" key="12">
    <source>
        <dbReference type="EMBL" id="PZF74029.1"/>
    </source>
</evidence>
<evidence type="ECO:0000256" key="8">
    <source>
        <dbReference type="PROSITE-ProRule" id="PRU01360"/>
    </source>
</evidence>
<evidence type="ECO:0000256" key="1">
    <source>
        <dbReference type="ARBA" id="ARBA00004571"/>
    </source>
</evidence>
<evidence type="ECO:0000256" key="3">
    <source>
        <dbReference type="ARBA" id="ARBA00022452"/>
    </source>
</evidence>
<comment type="similarity">
    <text evidence="8 9">Belongs to the TonB-dependent receptor family.</text>
</comment>
<evidence type="ECO:0000256" key="2">
    <source>
        <dbReference type="ARBA" id="ARBA00022448"/>
    </source>
</evidence>
<keyword evidence="3 8" id="KW-1134">Transmembrane beta strand</keyword>
<dbReference type="InterPro" id="IPR008969">
    <property type="entry name" value="CarboxyPept-like_regulatory"/>
</dbReference>
<dbReference type="PANTHER" id="PTHR40980">
    <property type="entry name" value="PLUG DOMAIN-CONTAINING PROTEIN"/>
    <property type="match status" value="1"/>
</dbReference>
<gene>
    <name evidence="12" type="ORF">DN068_04855</name>
</gene>